<dbReference type="GO" id="GO:0005829">
    <property type="term" value="C:cytosol"/>
    <property type="evidence" value="ECO:0007669"/>
    <property type="project" value="TreeGrafter"/>
</dbReference>
<evidence type="ECO:0000256" key="2">
    <source>
        <dbReference type="ARBA" id="ARBA00022801"/>
    </source>
</evidence>
<dbReference type="OrthoDB" id="432381at2759"/>
<evidence type="ECO:0000259" key="5">
    <source>
        <dbReference type="Pfam" id="PF01156"/>
    </source>
</evidence>
<evidence type="ECO:0000313" key="7">
    <source>
        <dbReference type="Proteomes" id="UP001153069"/>
    </source>
</evidence>
<dbReference type="Proteomes" id="UP001153069">
    <property type="component" value="Unassembled WGS sequence"/>
</dbReference>
<dbReference type="Pfam" id="PF01156">
    <property type="entry name" value="IU_nuc_hydro"/>
    <property type="match status" value="1"/>
</dbReference>
<sequence>MEAVHTATDNDESIKVPKIWLDADPSGFVWTGLDCDDDLAILTALSLEAQGMIDVEGISVCGGNAPLRHTWKDTQVLLQHAGSSLVPHKGYGWKSMQVSRRWLKWLNRIQPDIDDSNDAVDAIIKASHDVENLIIVTLGPPANFAKALEQDPTLADRIGHVYLMGGELTQQRLCLNFASDRAAARTIVDANVPTTMIPIQLCAQVVMDQLFVDQFAAEYCHNNNNNQRPAAAACGILPKMHQQVAAMPKLVNKAVAKRFPSDGRWSPSVNLDKGFIPWDIVAILAISHPDIFDEWEYHTVQFPTCGPEGREPCDNTMTVGAPPPATPFQHQSGIVRIPHLVRNETQVLGLMKDFLGHTPAQGTTPNMMLGFMGPVFGGIVAGAALALWKIKLFF</sequence>
<evidence type="ECO:0000256" key="3">
    <source>
        <dbReference type="ARBA" id="ARBA00023295"/>
    </source>
</evidence>
<name>A0A9N8HC62_9STRA</name>
<dbReference type="InterPro" id="IPR001910">
    <property type="entry name" value="Inosine/uridine_hydrolase_dom"/>
</dbReference>
<dbReference type="SUPFAM" id="SSF53590">
    <property type="entry name" value="Nucleoside hydrolase"/>
    <property type="match status" value="1"/>
</dbReference>
<dbReference type="InterPro" id="IPR023186">
    <property type="entry name" value="IUNH"/>
</dbReference>
<dbReference type="PANTHER" id="PTHR12304:SF46">
    <property type="entry name" value="INOSINE-ADENOSINE-GUANOSINE-NUCLEOSIDE HYDROLASE"/>
    <property type="match status" value="1"/>
</dbReference>
<evidence type="ECO:0000313" key="6">
    <source>
        <dbReference type="EMBL" id="CAB9508931.1"/>
    </source>
</evidence>
<evidence type="ECO:0000256" key="4">
    <source>
        <dbReference type="SAM" id="Phobius"/>
    </source>
</evidence>
<protein>
    <submittedName>
        <fullName evidence="6">Nucleoside hydrolase</fullName>
    </submittedName>
</protein>
<dbReference type="AlphaFoldDB" id="A0A9N8HC62"/>
<comment type="similarity">
    <text evidence="1">Belongs to the IUNH family.</text>
</comment>
<dbReference type="InterPro" id="IPR036452">
    <property type="entry name" value="Ribo_hydro-like"/>
</dbReference>
<keyword evidence="2 6" id="KW-0378">Hydrolase</keyword>
<reference evidence="6" key="1">
    <citation type="submission" date="2020-06" db="EMBL/GenBank/DDBJ databases">
        <authorList>
            <consortium name="Plant Systems Biology data submission"/>
        </authorList>
    </citation>
    <scope>NUCLEOTIDE SEQUENCE</scope>
    <source>
        <strain evidence="6">D6</strain>
    </source>
</reference>
<keyword evidence="7" id="KW-1185">Reference proteome</keyword>
<dbReference type="EMBL" id="CAICTM010000366">
    <property type="protein sequence ID" value="CAB9508931.1"/>
    <property type="molecule type" value="Genomic_DNA"/>
</dbReference>
<keyword evidence="4" id="KW-1133">Transmembrane helix</keyword>
<keyword evidence="3" id="KW-0326">Glycosidase</keyword>
<dbReference type="PANTHER" id="PTHR12304">
    <property type="entry name" value="INOSINE-URIDINE PREFERRING NUCLEOSIDE HYDROLASE"/>
    <property type="match status" value="1"/>
</dbReference>
<gene>
    <name evidence="6" type="ORF">SEMRO_367_G127780.1</name>
</gene>
<dbReference type="Gene3D" id="3.90.245.10">
    <property type="entry name" value="Ribonucleoside hydrolase-like"/>
    <property type="match status" value="1"/>
</dbReference>
<keyword evidence="4" id="KW-0812">Transmembrane</keyword>
<keyword evidence="4" id="KW-0472">Membrane</keyword>
<organism evidence="6 7">
    <name type="scientific">Seminavis robusta</name>
    <dbReference type="NCBI Taxonomy" id="568900"/>
    <lineage>
        <taxon>Eukaryota</taxon>
        <taxon>Sar</taxon>
        <taxon>Stramenopiles</taxon>
        <taxon>Ochrophyta</taxon>
        <taxon>Bacillariophyta</taxon>
        <taxon>Bacillariophyceae</taxon>
        <taxon>Bacillariophycidae</taxon>
        <taxon>Naviculales</taxon>
        <taxon>Naviculaceae</taxon>
        <taxon>Seminavis</taxon>
    </lineage>
</organism>
<feature type="domain" description="Inosine/uridine-preferring nucleoside hydrolase" evidence="5">
    <location>
        <begin position="19"/>
        <end position="307"/>
    </location>
</feature>
<comment type="caution">
    <text evidence="6">The sequence shown here is derived from an EMBL/GenBank/DDBJ whole genome shotgun (WGS) entry which is preliminary data.</text>
</comment>
<proteinExistence type="inferred from homology"/>
<accession>A0A9N8HC62</accession>
<evidence type="ECO:0000256" key="1">
    <source>
        <dbReference type="ARBA" id="ARBA00009176"/>
    </source>
</evidence>
<dbReference type="GO" id="GO:0006152">
    <property type="term" value="P:purine nucleoside catabolic process"/>
    <property type="evidence" value="ECO:0007669"/>
    <property type="project" value="TreeGrafter"/>
</dbReference>
<dbReference type="GO" id="GO:0008477">
    <property type="term" value="F:purine nucleosidase activity"/>
    <property type="evidence" value="ECO:0007669"/>
    <property type="project" value="TreeGrafter"/>
</dbReference>
<feature type="transmembrane region" description="Helical" evidence="4">
    <location>
        <begin position="367"/>
        <end position="388"/>
    </location>
</feature>